<dbReference type="GO" id="GO:0071897">
    <property type="term" value="P:DNA biosynthetic process"/>
    <property type="evidence" value="ECO:0007669"/>
    <property type="project" value="UniProtKB-ARBA"/>
</dbReference>
<protein>
    <submittedName>
        <fullName evidence="3">Uncharacterized protein LOC112467158</fullName>
    </submittedName>
</protein>
<evidence type="ECO:0000259" key="1">
    <source>
        <dbReference type="PROSITE" id="PS50994"/>
    </source>
</evidence>
<dbReference type="GO" id="GO:0003676">
    <property type="term" value="F:nucleic acid binding"/>
    <property type="evidence" value="ECO:0007669"/>
    <property type="project" value="InterPro"/>
</dbReference>
<dbReference type="InterPro" id="IPR040676">
    <property type="entry name" value="DUF5641"/>
</dbReference>
<gene>
    <name evidence="3" type="primary">LOC112467158</name>
</gene>
<evidence type="ECO:0000313" key="2">
    <source>
        <dbReference type="Proteomes" id="UP000504618"/>
    </source>
</evidence>
<dbReference type="GeneID" id="112467158"/>
<dbReference type="InterPro" id="IPR012337">
    <property type="entry name" value="RNaseH-like_sf"/>
</dbReference>
<dbReference type="Pfam" id="PF05380">
    <property type="entry name" value="Peptidase_A17"/>
    <property type="match status" value="1"/>
</dbReference>
<dbReference type="InterPro" id="IPR041588">
    <property type="entry name" value="Integrase_H2C2"/>
</dbReference>
<dbReference type="GO" id="GO:0015074">
    <property type="term" value="P:DNA integration"/>
    <property type="evidence" value="ECO:0007669"/>
    <property type="project" value="InterPro"/>
</dbReference>
<sequence>MSSCDELLALQTQLMGQISRALANYKKLGQAKMTQAVTRQRLAGLKDTFAKCQELDGKLVLYADDKLKASHSYFQNHLFENCEDVYNEAADFMAEVLATFEPQPPHHSTINGSGLADSFRPSSHLPRINLPTFDGSFDKWESFRDRFTSLVRNDATISNVDRMHYLCSCVKGDASNVLTHLAITEANFVVAWDILQSRYDNKRRLITGHLQTLLQLPTLVSEISKDLRNLRDQTNAAIQALQNLGRPVEHWDDVLVFLVAQKLDKFSRKAWELKLGDTAEYPKYTELDQFLESRVRALEAIVPVTPKVAESSKPKNKVLASHAASTATLSCPLCKTSHLLYQCSTFLNQTPAQRADFIRKVKRCFNCLSAKHPVKDCTSSRSCKQCSKRHHTLLHLDASVKNNETEPAESAVTVAAIEKIESEVASHTVSQTVSPNSQILLATARVRVHSSDGRAITIRALLDQGSAATLITESIAQCLRLPKISRSVCVTGIGDTKSIIRHAVTITLTPTSCDGPAYSTTALIMKSLTRYKPSRVNSMRSWKHITGLKLADSEPMNLDPVDLIIGADLFGFLFLEGVWKGAENEPIAQNTTLGWILSGPVASPPSSPRESVQIHHGTVFDDLDSDLRRFWEVEDIPRKAHMSPEELQCEEHFATTHTRTPEGRYVVRLPFKRGLPQLGESRFAALSSLRRVEHRLEREPTTASEYREFLDEYERLGHMAKIPPEDLDVHVTKRYYIPHHAVVRATSETTRLRVVFNASARTTNGTSLNDHLLIGPKLQRDLVVVILRWRQYRYVFTADIAKMYRQIRVDPRDTDYQRILWRRSPSDPVEEYRMLTVTYGCAYAPFAAIRSVEQLAADEGSQFPLAVPVLLEETYVDDCVFGADDKVLARQTRDQVNALLAKGCFRLRKWASNCPELIADLDPSDHGLASPKVLQNDEHLKILGIAWNPPQDVFQFQVATQNPGTTKRAILSTIAKLFDPLGWVAPVVVTAKIFMQQLWLLKINWDEEIPDTHLRPWISYHSKLPCVNQVQIPRWTKQGADTLHLALHGFSDASTKAYAAAVYLRTVHVDGSVTVSLLIAKSKVAPLKIITVPRLELLAAHLLAGLMHFVRTTLQIPLGDCHCWIDADIVRAWLSKSLSHWKTFVANRVAAIQTALPEVVWRHVNTHDNPADCASRGLAPDEIQLHPLWWTSPSWLKESPEFWPVRDLPAAHDATDGIPEARPQPVVCVLSPSEPWDLASRFSSWPKLLRVTAYMLRFVRRARIRNQSREAEAARDLRPPLLRTDDIQDAKRYWLRSMQNDTFRDEIASLRNKTALPKASPLRSLHPHIDSDGLLRVGGRLQKSNLPETMKHPIVLRSHPLLTLIIEHHHLRTMHGGSQLTLASLRTEFWILRARATVRFVLHKCVRCAREAAKVSNELMGELPEMRVNRVARAFLHTGVDYAGPIAIRTAPGRGQKSHKAYIALFICLTTKAIHLELVSDYTAATFTAAYHRFVSRRGLPQHMYSDNGTTFHGADRQLSDAYYKAVREPNFLNRSASEKTTWHFLPPAAPHFGGLWEAGVKSVKHHLKRCIGSHTLTYEEMTTILCRIEACLNSRPLAAISEHLDDYQALTPGHFLVGASLVALPEPSELDINENRLSQWQLAQRITEGFWKSWSHDYLHTLQQRPKWRAVQRLARLGQIVLIRNPLAPPSQWELGRITVCHPGEDGLTRVVTVRTSRSEYKRPITKLCFLPVDINNEQPIDSAMAGGTTH</sequence>
<name>A0A6J1R9Q1_9HYME</name>
<dbReference type="InterPro" id="IPR001584">
    <property type="entry name" value="Integrase_cat-core"/>
</dbReference>
<dbReference type="InterPro" id="IPR043502">
    <property type="entry name" value="DNA/RNA_pol_sf"/>
</dbReference>
<dbReference type="SUPFAM" id="SSF53098">
    <property type="entry name" value="Ribonuclease H-like"/>
    <property type="match status" value="1"/>
</dbReference>
<organism evidence="2 3">
    <name type="scientific">Temnothorax curvispinosus</name>
    <dbReference type="NCBI Taxonomy" id="300111"/>
    <lineage>
        <taxon>Eukaryota</taxon>
        <taxon>Metazoa</taxon>
        <taxon>Ecdysozoa</taxon>
        <taxon>Arthropoda</taxon>
        <taxon>Hexapoda</taxon>
        <taxon>Insecta</taxon>
        <taxon>Pterygota</taxon>
        <taxon>Neoptera</taxon>
        <taxon>Endopterygota</taxon>
        <taxon>Hymenoptera</taxon>
        <taxon>Apocrita</taxon>
        <taxon>Aculeata</taxon>
        <taxon>Formicoidea</taxon>
        <taxon>Formicidae</taxon>
        <taxon>Myrmicinae</taxon>
        <taxon>Temnothorax</taxon>
    </lineage>
</organism>
<dbReference type="PROSITE" id="PS50994">
    <property type="entry name" value="INTEGRASE"/>
    <property type="match status" value="1"/>
</dbReference>
<dbReference type="InterPro" id="IPR005312">
    <property type="entry name" value="DUF1759"/>
</dbReference>
<keyword evidence="2" id="KW-1185">Reference proteome</keyword>
<dbReference type="GO" id="GO:0042575">
    <property type="term" value="C:DNA polymerase complex"/>
    <property type="evidence" value="ECO:0007669"/>
    <property type="project" value="UniProtKB-ARBA"/>
</dbReference>
<reference evidence="3" key="1">
    <citation type="submission" date="2025-08" db="UniProtKB">
        <authorList>
            <consortium name="RefSeq"/>
        </authorList>
    </citation>
    <scope>IDENTIFICATION</scope>
    <source>
        <tissue evidence="3">Whole body</tissue>
    </source>
</reference>
<feature type="domain" description="Integrase catalytic" evidence="1">
    <location>
        <begin position="1420"/>
        <end position="1621"/>
    </location>
</feature>
<dbReference type="OrthoDB" id="7548183at2759"/>
<dbReference type="Pfam" id="PF18701">
    <property type="entry name" value="DUF5641"/>
    <property type="match status" value="1"/>
</dbReference>
<dbReference type="InterPro" id="IPR036397">
    <property type="entry name" value="RNaseH_sf"/>
</dbReference>
<dbReference type="CDD" id="cd01644">
    <property type="entry name" value="RT_pepA17"/>
    <property type="match status" value="1"/>
</dbReference>
<proteinExistence type="predicted"/>
<dbReference type="Pfam" id="PF17921">
    <property type="entry name" value="Integrase_H2C2"/>
    <property type="match status" value="1"/>
</dbReference>
<evidence type="ECO:0000313" key="3">
    <source>
        <dbReference type="RefSeq" id="XP_024891407.1"/>
    </source>
</evidence>
<dbReference type="SUPFAM" id="SSF56672">
    <property type="entry name" value="DNA/RNA polymerases"/>
    <property type="match status" value="1"/>
</dbReference>
<dbReference type="PANTHER" id="PTHR47331">
    <property type="entry name" value="PHD-TYPE DOMAIN-CONTAINING PROTEIN"/>
    <property type="match status" value="1"/>
</dbReference>
<accession>A0A6J1R9Q1</accession>
<dbReference type="PANTHER" id="PTHR47331:SF1">
    <property type="entry name" value="GAG-LIKE PROTEIN"/>
    <property type="match status" value="1"/>
</dbReference>
<dbReference type="Gene3D" id="3.30.420.10">
    <property type="entry name" value="Ribonuclease H-like superfamily/Ribonuclease H"/>
    <property type="match status" value="1"/>
</dbReference>
<dbReference type="RefSeq" id="XP_024891407.1">
    <property type="nucleotide sequence ID" value="XM_025035639.1"/>
</dbReference>
<dbReference type="Proteomes" id="UP000504618">
    <property type="component" value="Unplaced"/>
</dbReference>
<dbReference type="Pfam" id="PF03564">
    <property type="entry name" value="DUF1759"/>
    <property type="match status" value="1"/>
</dbReference>
<dbReference type="InterPro" id="IPR008042">
    <property type="entry name" value="Retrotrans_Pao"/>
</dbReference>